<evidence type="ECO:0000313" key="3">
    <source>
        <dbReference type="Proteomes" id="UP000054248"/>
    </source>
</evidence>
<sequence length="248" mass="26803">MALFASSYLIGDALYWYEGLEEDVQNDWSRLRPALLARFGRSGPPPTAASSTPVISAPAPPTTIPTPAAAPPTTRPRPLVRKGRLKVLNADGSLCGYSAESGDLVDGMCRTLSTGPDGALLISFIASPSGEPFEIQILDDPPNTRATDRLAVCWGGLAQNRWQSEVTSVASSCRFSSIASSKNWDIKKKVWAISNSGELSVDYPKPDGGTEGLQPFIRQSANYLYWLRSSRSNTRGFNPVRIVVEDVV</sequence>
<name>A0A0C3QIT7_9AGAM</name>
<accession>A0A0C3QIT7</accession>
<organism evidence="2 3">
    <name type="scientific">Tulasnella calospora MUT 4182</name>
    <dbReference type="NCBI Taxonomy" id="1051891"/>
    <lineage>
        <taxon>Eukaryota</taxon>
        <taxon>Fungi</taxon>
        <taxon>Dikarya</taxon>
        <taxon>Basidiomycota</taxon>
        <taxon>Agaricomycotina</taxon>
        <taxon>Agaricomycetes</taxon>
        <taxon>Cantharellales</taxon>
        <taxon>Tulasnellaceae</taxon>
        <taxon>Tulasnella</taxon>
    </lineage>
</organism>
<proteinExistence type="predicted"/>
<feature type="compositionally biased region" description="Pro residues" evidence="1">
    <location>
        <begin position="58"/>
        <end position="75"/>
    </location>
</feature>
<dbReference type="EMBL" id="KN822958">
    <property type="protein sequence ID" value="KIO32055.1"/>
    <property type="molecule type" value="Genomic_DNA"/>
</dbReference>
<evidence type="ECO:0000256" key="1">
    <source>
        <dbReference type="SAM" id="MobiDB-lite"/>
    </source>
</evidence>
<keyword evidence="3" id="KW-1185">Reference proteome</keyword>
<evidence type="ECO:0000313" key="2">
    <source>
        <dbReference type="EMBL" id="KIO32055.1"/>
    </source>
</evidence>
<gene>
    <name evidence="2" type="ORF">M407DRAFT_118808</name>
</gene>
<dbReference type="AlphaFoldDB" id="A0A0C3QIT7"/>
<dbReference type="Proteomes" id="UP000054248">
    <property type="component" value="Unassembled WGS sequence"/>
</dbReference>
<feature type="compositionally biased region" description="Low complexity" evidence="1">
    <location>
        <begin position="48"/>
        <end position="57"/>
    </location>
</feature>
<protein>
    <submittedName>
        <fullName evidence="2">Uncharacterized protein</fullName>
    </submittedName>
</protein>
<reference evidence="2 3" key="1">
    <citation type="submission" date="2014-04" db="EMBL/GenBank/DDBJ databases">
        <authorList>
            <consortium name="DOE Joint Genome Institute"/>
            <person name="Kuo A."/>
            <person name="Girlanda M."/>
            <person name="Perotto S."/>
            <person name="Kohler A."/>
            <person name="Nagy L.G."/>
            <person name="Floudas D."/>
            <person name="Copeland A."/>
            <person name="Barry K.W."/>
            <person name="Cichocki N."/>
            <person name="Veneault-Fourrey C."/>
            <person name="LaButti K."/>
            <person name="Lindquist E.A."/>
            <person name="Lipzen A."/>
            <person name="Lundell T."/>
            <person name="Morin E."/>
            <person name="Murat C."/>
            <person name="Sun H."/>
            <person name="Tunlid A."/>
            <person name="Henrissat B."/>
            <person name="Grigoriev I.V."/>
            <person name="Hibbett D.S."/>
            <person name="Martin F."/>
            <person name="Nordberg H.P."/>
            <person name="Cantor M.N."/>
            <person name="Hua S.X."/>
        </authorList>
    </citation>
    <scope>NUCLEOTIDE SEQUENCE [LARGE SCALE GENOMIC DNA]</scope>
    <source>
        <strain evidence="2 3">MUT 4182</strain>
    </source>
</reference>
<feature type="region of interest" description="Disordered" evidence="1">
    <location>
        <begin position="42"/>
        <end position="78"/>
    </location>
</feature>
<dbReference type="HOGENOM" id="CLU_061438_0_0_1"/>
<reference evidence="3" key="2">
    <citation type="submission" date="2015-01" db="EMBL/GenBank/DDBJ databases">
        <title>Evolutionary Origins and Diversification of the Mycorrhizal Mutualists.</title>
        <authorList>
            <consortium name="DOE Joint Genome Institute"/>
            <consortium name="Mycorrhizal Genomics Consortium"/>
            <person name="Kohler A."/>
            <person name="Kuo A."/>
            <person name="Nagy L.G."/>
            <person name="Floudas D."/>
            <person name="Copeland A."/>
            <person name="Barry K.W."/>
            <person name="Cichocki N."/>
            <person name="Veneault-Fourrey C."/>
            <person name="LaButti K."/>
            <person name="Lindquist E.A."/>
            <person name="Lipzen A."/>
            <person name="Lundell T."/>
            <person name="Morin E."/>
            <person name="Murat C."/>
            <person name="Riley R."/>
            <person name="Ohm R."/>
            <person name="Sun H."/>
            <person name="Tunlid A."/>
            <person name="Henrissat B."/>
            <person name="Grigoriev I.V."/>
            <person name="Hibbett D.S."/>
            <person name="Martin F."/>
        </authorList>
    </citation>
    <scope>NUCLEOTIDE SEQUENCE [LARGE SCALE GENOMIC DNA]</scope>
    <source>
        <strain evidence="3">MUT 4182</strain>
    </source>
</reference>